<feature type="site" description="Important for catalytic activity" evidence="5">
    <location>
        <position position="98"/>
    </location>
</feature>
<feature type="binding site" evidence="5">
    <location>
        <position position="257"/>
    </location>
    <ligand>
        <name>substrate</name>
    </ligand>
</feature>
<name>A0A6S6U541_9BACT</name>
<keyword evidence="5" id="KW-0511">Multifunctional enzyme</keyword>
<feature type="binding site" evidence="5">
    <location>
        <begin position="152"/>
        <end position="155"/>
    </location>
    <ligand>
        <name>NADP(+)</name>
        <dbReference type="ChEBI" id="CHEBI:58349"/>
    </ligand>
</feature>
<dbReference type="Gene3D" id="3.90.25.10">
    <property type="entry name" value="UDP-galactose 4-epimerase, domain 1"/>
    <property type="match status" value="1"/>
</dbReference>
<dbReference type="GO" id="GO:0016853">
    <property type="term" value="F:isomerase activity"/>
    <property type="evidence" value="ECO:0007669"/>
    <property type="project" value="UniProtKB-KW"/>
</dbReference>
<dbReference type="InterPro" id="IPR001509">
    <property type="entry name" value="Epimerase_deHydtase"/>
</dbReference>
<feature type="active site" description="Proton donor/acceptor" evidence="5">
    <location>
        <position position="125"/>
    </location>
</feature>
<dbReference type="InterPro" id="IPR028614">
    <property type="entry name" value="GDP_fucose/colitose_synth"/>
</dbReference>
<keyword evidence="4 5" id="KW-0413">Isomerase</keyword>
<feature type="domain" description="NAD-dependent epimerase/dehydratase" evidence="6">
    <location>
        <begin position="5"/>
        <end position="220"/>
    </location>
</feature>
<dbReference type="GO" id="GO:0050577">
    <property type="term" value="F:GDP-L-fucose synthase activity"/>
    <property type="evidence" value="ECO:0007669"/>
    <property type="project" value="UniProtKB-UniRule"/>
</dbReference>
<keyword evidence="3 5" id="KW-0560">Oxidoreductase</keyword>
<accession>A0A6S6U541</accession>
<comment type="similarity">
    <text evidence="1 5">Belongs to the NAD(P)-dependent epimerase/dehydratase family. Fucose synthase subfamily.</text>
</comment>
<dbReference type="CDD" id="cd05239">
    <property type="entry name" value="GDP_FS_SDR_e"/>
    <property type="match status" value="1"/>
</dbReference>
<dbReference type="HAMAP" id="MF_00956">
    <property type="entry name" value="GDP_fucose_synth"/>
    <property type="match status" value="1"/>
</dbReference>
<evidence type="ECO:0000256" key="4">
    <source>
        <dbReference type="ARBA" id="ARBA00023235"/>
    </source>
</evidence>
<evidence type="ECO:0000256" key="5">
    <source>
        <dbReference type="HAMAP-Rule" id="MF_00956"/>
    </source>
</evidence>
<comment type="pathway">
    <text evidence="5">Nucleotide-sugar biosynthesis; GDP-L-fucose biosynthesis via de novo pathway; GDP-L-fucose from GDP-alpha-D-mannose: step 2/2.</text>
</comment>
<comment type="function">
    <text evidence="5">Catalyzes the two-step NADP-dependent conversion of GDP-4-dehydro-6-deoxy-D-mannose to GDP-fucose, involving an epimerase and a reductase reaction.</text>
</comment>
<dbReference type="GO" id="GO:0042351">
    <property type="term" value="P:'de novo' GDP-L-fucose biosynthetic process"/>
    <property type="evidence" value="ECO:0007669"/>
    <property type="project" value="UniProtKB-UniRule"/>
</dbReference>
<protein>
    <recommendedName>
        <fullName evidence="5">GDP-L-fucose synthase</fullName>
        <ecNumber evidence="5">1.1.1.271</ecNumber>
    </recommendedName>
    <alternativeName>
        <fullName evidence="5">GDP-4-keto-6-deoxy-D-mannose-3,5-epimerase-4-reductase</fullName>
    </alternativeName>
</protein>
<evidence type="ECO:0000313" key="7">
    <source>
        <dbReference type="EMBL" id="CAA6825377.1"/>
    </source>
</evidence>
<dbReference type="Pfam" id="PF01370">
    <property type="entry name" value="Epimerase"/>
    <property type="match status" value="1"/>
</dbReference>
<feature type="binding site" evidence="5">
    <location>
        <position position="176"/>
    </location>
    <ligand>
        <name>substrate</name>
    </ligand>
</feature>
<feature type="site" description="Important for catalytic activity" evidence="5">
    <location>
        <position position="96"/>
    </location>
</feature>
<feature type="binding site" evidence="5">
    <location>
        <begin position="8"/>
        <end position="14"/>
    </location>
    <ligand>
        <name>NADP(+)</name>
        <dbReference type="ChEBI" id="CHEBI:58349"/>
    </ligand>
</feature>
<dbReference type="EMBL" id="CACVAQ010000361">
    <property type="protein sequence ID" value="CAA6825377.1"/>
    <property type="molecule type" value="Genomic_DNA"/>
</dbReference>
<dbReference type="InterPro" id="IPR036291">
    <property type="entry name" value="NAD(P)-bd_dom_sf"/>
</dbReference>
<dbReference type="UniPathway" id="UPA00128">
    <property type="reaction ID" value="UER00191"/>
</dbReference>
<evidence type="ECO:0000256" key="1">
    <source>
        <dbReference type="ARBA" id="ARBA00005959"/>
    </source>
</evidence>
<proteinExistence type="inferred from homology"/>
<comment type="caution">
    <text evidence="5">Lacks conserved residue(s) required for the propagation of feature annotation.</text>
</comment>
<comment type="catalytic activity">
    <reaction evidence="5">
        <text>GDP-beta-L-fucose + NADP(+) = GDP-4-dehydro-alpha-D-rhamnose + NADPH + H(+)</text>
        <dbReference type="Rhea" id="RHEA:18885"/>
        <dbReference type="ChEBI" id="CHEBI:15378"/>
        <dbReference type="ChEBI" id="CHEBI:57273"/>
        <dbReference type="ChEBI" id="CHEBI:57783"/>
        <dbReference type="ChEBI" id="CHEBI:57964"/>
        <dbReference type="ChEBI" id="CHEBI:58349"/>
        <dbReference type="EC" id="1.1.1.271"/>
    </reaction>
</comment>
<dbReference type="SUPFAM" id="SSF51735">
    <property type="entry name" value="NAD(P)-binding Rossmann-fold domains"/>
    <property type="match status" value="1"/>
</dbReference>
<feature type="binding site" evidence="5">
    <location>
        <position position="190"/>
    </location>
    <ligand>
        <name>substrate</name>
    </ligand>
</feature>
<organism evidence="7">
    <name type="scientific">uncultured Aureispira sp</name>
    <dbReference type="NCBI Taxonomy" id="1331704"/>
    <lineage>
        <taxon>Bacteria</taxon>
        <taxon>Pseudomonadati</taxon>
        <taxon>Bacteroidota</taxon>
        <taxon>Saprospiria</taxon>
        <taxon>Saprospirales</taxon>
        <taxon>Saprospiraceae</taxon>
        <taxon>Aureispira</taxon>
        <taxon>environmental samples</taxon>
    </lineage>
</organism>
<sequence length="301" mass="34434">MANRLVTGGTGMVGSAINADLKIGRKDCNLTDWNAVNTFFETHKPKEVIHCAAKVGGVWGNMNYKGDFFRENILMNTHIIEAARLHGVERLVAFLSTCVFPDSIEYPLSEEKIHQGPPHSSNDAYAYAKRMTDIQIRAYREQYGLNYVSVIPTNIYGPKDLFDLKNGHVVPSLIHRCFLAREQGKDLEVWGSGTPLREFIYSEDVAQLSEWALDHYEEAEPIIFSTSEETSIKTLVEMVAELLRFKGKLIWLSDKPDGQFRKPSDNSKLKKYLPDFQYTPLYEGLKKTVEWFENNYPNVRK</sequence>
<dbReference type="EC" id="1.1.1.271" evidence="5"/>
<feature type="binding site" evidence="5">
    <location>
        <position position="168"/>
    </location>
    <ligand>
        <name>NADP(+)</name>
        <dbReference type="ChEBI" id="CHEBI:58349"/>
    </ligand>
</feature>
<keyword evidence="2 5" id="KW-0521">NADP</keyword>
<evidence type="ECO:0000256" key="3">
    <source>
        <dbReference type="ARBA" id="ARBA00023002"/>
    </source>
</evidence>
<feature type="binding site" evidence="5">
    <location>
        <position position="129"/>
    </location>
    <ligand>
        <name>NADP(+)</name>
        <dbReference type="ChEBI" id="CHEBI:58349"/>
    </ligand>
</feature>
<dbReference type="PANTHER" id="PTHR43238">
    <property type="entry name" value="GDP-L-FUCOSE SYNTHASE"/>
    <property type="match status" value="1"/>
</dbReference>
<dbReference type="PANTHER" id="PTHR43238:SF1">
    <property type="entry name" value="GDP-L-FUCOSE SYNTHASE"/>
    <property type="match status" value="1"/>
</dbReference>
<feature type="binding site" evidence="5">
    <location>
        <position position="197"/>
    </location>
    <ligand>
        <name>substrate</name>
    </ligand>
</feature>
<evidence type="ECO:0000256" key="2">
    <source>
        <dbReference type="ARBA" id="ARBA00022857"/>
    </source>
</evidence>
<dbReference type="Gene3D" id="3.40.50.720">
    <property type="entry name" value="NAD(P)-binding Rossmann-like Domain"/>
    <property type="match status" value="1"/>
</dbReference>
<dbReference type="AlphaFoldDB" id="A0A6S6U541"/>
<evidence type="ECO:0000259" key="6">
    <source>
        <dbReference type="Pfam" id="PF01370"/>
    </source>
</evidence>
<dbReference type="GO" id="GO:0070401">
    <property type="term" value="F:NADP+ binding"/>
    <property type="evidence" value="ECO:0007669"/>
    <property type="project" value="UniProtKB-UniRule"/>
</dbReference>
<gene>
    <name evidence="5" type="primary">fcl</name>
    <name evidence="7" type="ORF">HELGO_WM20153</name>
</gene>
<reference evidence="7" key="1">
    <citation type="submission" date="2020-01" db="EMBL/GenBank/DDBJ databases">
        <authorList>
            <person name="Meier V. D."/>
            <person name="Meier V D."/>
        </authorList>
    </citation>
    <scope>NUCLEOTIDE SEQUENCE</scope>
    <source>
        <strain evidence="7">HLG_WM_MAG_10</strain>
    </source>
</reference>